<keyword evidence="2" id="KW-0472">Membrane</keyword>
<evidence type="ECO:0000256" key="1">
    <source>
        <dbReference type="SAM" id="MobiDB-lite"/>
    </source>
</evidence>
<evidence type="ECO:0000256" key="2">
    <source>
        <dbReference type="SAM" id="Phobius"/>
    </source>
</evidence>
<dbReference type="AlphaFoldDB" id="A0A067SAH1"/>
<feature type="compositionally biased region" description="Polar residues" evidence="1">
    <location>
        <begin position="52"/>
        <end position="61"/>
    </location>
</feature>
<feature type="region of interest" description="Disordered" evidence="1">
    <location>
        <begin position="138"/>
        <end position="168"/>
    </location>
</feature>
<feature type="compositionally biased region" description="Low complexity" evidence="1">
    <location>
        <begin position="139"/>
        <end position="161"/>
    </location>
</feature>
<evidence type="ECO:0000313" key="3">
    <source>
        <dbReference type="EMBL" id="KDR67895.1"/>
    </source>
</evidence>
<dbReference type="Proteomes" id="UP000027222">
    <property type="component" value="Unassembled WGS sequence"/>
</dbReference>
<proteinExistence type="predicted"/>
<keyword evidence="4" id="KW-1185">Reference proteome</keyword>
<protein>
    <submittedName>
        <fullName evidence="3">Uncharacterized protein</fullName>
    </submittedName>
</protein>
<evidence type="ECO:0000313" key="4">
    <source>
        <dbReference type="Proteomes" id="UP000027222"/>
    </source>
</evidence>
<keyword evidence="2" id="KW-1133">Transmembrane helix</keyword>
<feature type="transmembrane region" description="Helical" evidence="2">
    <location>
        <begin position="226"/>
        <end position="246"/>
    </location>
</feature>
<keyword evidence="2" id="KW-0812">Transmembrane</keyword>
<dbReference type="EMBL" id="KL142412">
    <property type="protein sequence ID" value="KDR67895.1"/>
    <property type="molecule type" value="Genomic_DNA"/>
</dbReference>
<sequence length="251" mass="27263">MHVIYGPPIANVGDFTKFNERADRVKSRKSLPRFHTLLLPHHLHLSPLTSTAHQSNPTEASTGRVPLPSLRDVGRHRTIPHAANEAVPHHSGWDLGYGAARGDPREGDRCSASQNESKFRLVLLFLFPRPFPAHQCLASPSTSPFSPQTPINASPNSPSLNPDDDDVGQQHHGCCCLNTMERRQHREASASAAPPPPLSLEHGVVKTTTRAPAASVSVMLLLLEHGAWTTMTRAAAAAALMLLFLVHGGRR</sequence>
<name>A0A067SAH1_GALM3</name>
<feature type="region of interest" description="Disordered" evidence="1">
    <location>
        <begin position="48"/>
        <end position="70"/>
    </location>
</feature>
<accession>A0A067SAH1</accession>
<dbReference type="HOGENOM" id="CLU_1107213_0_0_1"/>
<reference evidence="4" key="1">
    <citation type="journal article" date="2014" name="Proc. Natl. Acad. Sci. U.S.A.">
        <title>Extensive sampling of basidiomycete genomes demonstrates inadequacy of the white-rot/brown-rot paradigm for wood decay fungi.</title>
        <authorList>
            <person name="Riley R."/>
            <person name="Salamov A.A."/>
            <person name="Brown D.W."/>
            <person name="Nagy L.G."/>
            <person name="Floudas D."/>
            <person name="Held B.W."/>
            <person name="Levasseur A."/>
            <person name="Lombard V."/>
            <person name="Morin E."/>
            <person name="Otillar R."/>
            <person name="Lindquist E.A."/>
            <person name="Sun H."/>
            <person name="LaButti K.M."/>
            <person name="Schmutz J."/>
            <person name="Jabbour D."/>
            <person name="Luo H."/>
            <person name="Baker S.E."/>
            <person name="Pisabarro A.G."/>
            <person name="Walton J.D."/>
            <person name="Blanchette R.A."/>
            <person name="Henrissat B."/>
            <person name="Martin F."/>
            <person name="Cullen D."/>
            <person name="Hibbett D.S."/>
            <person name="Grigoriev I.V."/>
        </authorList>
    </citation>
    <scope>NUCLEOTIDE SEQUENCE [LARGE SCALE GENOMIC DNA]</scope>
    <source>
        <strain evidence="4">CBS 339.88</strain>
    </source>
</reference>
<gene>
    <name evidence="3" type="ORF">GALMADRAFT_146886</name>
</gene>
<organism evidence="3 4">
    <name type="scientific">Galerina marginata (strain CBS 339.88)</name>
    <dbReference type="NCBI Taxonomy" id="685588"/>
    <lineage>
        <taxon>Eukaryota</taxon>
        <taxon>Fungi</taxon>
        <taxon>Dikarya</taxon>
        <taxon>Basidiomycota</taxon>
        <taxon>Agaricomycotina</taxon>
        <taxon>Agaricomycetes</taxon>
        <taxon>Agaricomycetidae</taxon>
        <taxon>Agaricales</taxon>
        <taxon>Agaricineae</taxon>
        <taxon>Strophariaceae</taxon>
        <taxon>Galerina</taxon>
    </lineage>
</organism>